<proteinExistence type="predicted"/>
<keyword evidence="6" id="KW-0371">Homeobox</keyword>
<dbReference type="GO" id="GO:0000977">
    <property type="term" value="F:RNA polymerase II transcription regulatory region sequence-specific DNA binding"/>
    <property type="evidence" value="ECO:0007669"/>
    <property type="project" value="TreeGrafter"/>
</dbReference>
<reference evidence="10" key="1">
    <citation type="submission" date="2025-08" db="UniProtKB">
        <authorList>
            <consortium name="Ensembl"/>
        </authorList>
    </citation>
    <scope>IDENTIFICATION</scope>
</reference>
<keyword evidence="11" id="KW-1185">Reference proteome</keyword>
<dbReference type="AlphaFoldDB" id="A0A8C4WZY3"/>
<dbReference type="GO" id="GO:0030182">
    <property type="term" value="P:neuron differentiation"/>
    <property type="evidence" value="ECO:0007669"/>
    <property type="project" value="TreeGrafter"/>
</dbReference>
<dbReference type="PROSITE" id="PS00478">
    <property type="entry name" value="LIM_DOMAIN_1"/>
    <property type="match status" value="2"/>
</dbReference>
<dbReference type="SMART" id="SM00132">
    <property type="entry name" value="LIM"/>
    <property type="match status" value="2"/>
</dbReference>
<dbReference type="Gene3D" id="2.10.110.10">
    <property type="entry name" value="Cysteine Rich Protein"/>
    <property type="match status" value="2"/>
</dbReference>
<evidence type="ECO:0000313" key="10">
    <source>
        <dbReference type="Ensembl" id="ENSEBUP00000023261.1"/>
    </source>
</evidence>
<feature type="domain" description="LIM zinc-binding" evidence="9">
    <location>
        <begin position="67"/>
        <end position="130"/>
    </location>
</feature>
<dbReference type="Proteomes" id="UP000694388">
    <property type="component" value="Unplaced"/>
</dbReference>
<dbReference type="Pfam" id="PF00412">
    <property type="entry name" value="LIM"/>
    <property type="match status" value="2"/>
</dbReference>
<evidence type="ECO:0000256" key="2">
    <source>
        <dbReference type="ARBA" id="ARBA00022723"/>
    </source>
</evidence>
<feature type="domain" description="LIM zinc-binding" evidence="9">
    <location>
        <begin position="10"/>
        <end position="61"/>
    </location>
</feature>
<dbReference type="GO" id="GO:0005634">
    <property type="term" value="C:nucleus"/>
    <property type="evidence" value="ECO:0007669"/>
    <property type="project" value="UniProtKB-SubCell"/>
</dbReference>
<evidence type="ECO:0000256" key="5">
    <source>
        <dbReference type="ARBA" id="ARBA00023125"/>
    </source>
</evidence>
<dbReference type="PANTHER" id="PTHR24208:SF128">
    <property type="entry name" value="LIM3, ISOFORM G"/>
    <property type="match status" value="1"/>
</dbReference>
<evidence type="ECO:0000256" key="7">
    <source>
        <dbReference type="ARBA" id="ARBA00023242"/>
    </source>
</evidence>
<evidence type="ECO:0000256" key="3">
    <source>
        <dbReference type="ARBA" id="ARBA00022833"/>
    </source>
</evidence>
<dbReference type="GeneTree" id="ENSGT00940000167674"/>
<keyword evidence="2 8" id="KW-0479">Metal-binding</keyword>
<dbReference type="Ensembl" id="ENSEBUT00000023837.1">
    <property type="protein sequence ID" value="ENSEBUP00000023261.1"/>
    <property type="gene ID" value="ENSEBUG00000014326.1"/>
</dbReference>
<keyword evidence="5" id="KW-0238">DNA-binding</keyword>
<evidence type="ECO:0000256" key="8">
    <source>
        <dbReference type="PROSITE-ProRule" id="PRU00125"/>
    </source>
</evidence>
<dbReference type="FunFam" id="2.10.110.10:FF:000032">
    <property type="entry name" value="LIM/homeobox protein Lhx3"/>
    <property type="match status" value="1"/>
</dbReference>
<evidence type="ECO:0000256" key="4">
    <source>
        <dbReference type="ARBA" id="ARBA00023038"/>
    </source>
</evidence>
<evidence type="ECO:0000259" key="9">
    <source>
        <dbReference type="PROSITE" id="PS50023"/>
    </source>
</evidence>
<dbReference type="SUPFAM" id="SSF57716">
    <property type="entry name" value="Glucocorticoid receptor-like (DNA-binding domain)"/>
    <property type="match status" value="2"/>
</dbReference>
<dbReference type="GO" id="GO:0046872">
    <property type="term" value="F:metal ion binding"/>
    <property type="evidence" value="ECO:0007669"/>
    <property type="project" value="UniProtKB-KW"/>
</dbReference>
<dbReference type="InterPro" id="IPR001781">
    <property type="entry name" value="Znf_LIM"/>
</dbReference>
<name>A0A8C4WZY3_EPTBU</name>
<keyword evidence="7" id="KW-0539">Nucleus</keyword>
<dbReference type="PANTHER" id="PTHR24208">
    <property type="entry name" value="LIM/HOMEOBOX PROTEIN LHX"/>
    <property type="match status" value="1"/>
</dbReference>
<comment type="subcellular location">
    <subcellularLocation>
        <location evidence="1">Nucleus</location>
    </subcellularLocation>
</comment>
<organism evidence="10 11">
    <name type="scientific">Eptatretus burgeri</name>
    <name type="common">Inshore hagfish</name>
    <dbReference type="NCBI Taxonomy" id="7764"/>
    <lineage>
        <taxon>Eukaryota</taxon>
        <taxon>Metazoa</taxon>
        <taxon>Chordata</taxon>
        <taxon>Craniata</taxon>
        <taxon>Vertebrata</taxon>
        <taxon>Cyclostomata</taxon>
        <taxon>Myxini</taxon>
        <taxon>Myxiniformes</taxon>
        <taxon>Myxinidae</taxon>
        <taxon>Eptatretinae</taxon>
        <taxon>Eptatretus</taxon>
    </lineage>
</organism>
<sequence length="144" mass="16082">MLVYCVGVATLCGGCSLPIGDRFLLKALERSWHASCLRCRDCQSPLSEVCVRLCLSVPCMPCRRFGTKCAGCRQGIPPSQAVRKAQERVFHLHCFACSLCGRQLVTGDLFYLLDDARLVCQHDYPGTEGLMGDIKIMCEDDTWW</sequence>
<reference evidence="10" key="2">
    <citation type="submission" date="2025-09" db="UniProtKB">
        <authorList>
            <consortium name="Ensembl"/>
        </authorList>
    </citation>
    <scope>IDENTIFICATION</scope>
</reference>
<dbReference type="GO" id="GO:0000981">
    <property type="term" value="F:DNA-binding transcription factor activity, RNA polymerase II-specific"/>
    <property type="evidence" value="ECO:0007669"/>
    <property type="project" value="TreeGrafter"/>
</dbReference>
<protein>
    <recommendedName>
        <fullName evidence="9">LIM zinc-binding domain-containing protein</fullName>
    </recommendedName>
</protein>
<evidence type="ECO:0000256" key="6">
    <source>
        <dbReference type="ARBA" id="ARBA00023155"/>
    </source>
</evidence>
<dbReference type="PROSITE" id="PS50023">
    <property type="entry name" value="LIM_DOMAIN_2"/>
    <property type="match status" value="2"/>
</dbReference>
<dbReference type="InterPro" id="IPR050453">
    <property type="entry name" value="LIM_Homeobox_TF"/>
</dbReference>
<evidence type="ECO:0000256" key="1">
    <source>
        <dbReference type="ARBA" id="ARBA00004123"/>
    </source>
</evidence>
<keyword evidence="3 8" id="KW-0862">Zinc</keyword>
<keyword evidence="4 8" id="KW-0440">LIM domain</keyword>
<evidence type="ECO:0000313" key="11">
    <source>
        <dbReference type="Proteomes" id="UP000694388"/>
    </source>
</evidence>
<accession>A0A8C4WZY3</accession>